<feature type="region of interest" description="Disordered" evidence="1">
    <location>
        <begin position="42"/>
        <end position="86"/>
    </location>
</feature>
<keyword evidence="3" id="KW-1185">Reference proteome</keyword>
<accession>A0ABP9G213</accession>
<evidence type="ECO:0000313" key="2">
    <source>
        <dbReference type="EMBL" id="GAA4926128.1"/>
    </source>
</evidence>
<sequence length="86" mass="9704">MDRDREKPGSFKVRTVQPMKMPPQTQPDIVLYASDGRQHREERAQIEGQRPVKTAGKKNFTREAIGPAECGSGRTMAGAHHPYDRD</sequence>
<comment type="caution">
    <text evidence="2">The sequence shown here is derived from an EMBL/GenBank/DDBJ whole genome shotgun (WGS) entry which is preliminary data.</text>
</comment>
<name>A0ABP9G213_9MICC</name>
<dbReference type="EMBL" id="BAABLW010000007">
    <property type="protein sequence ID" value="GAA4926128.1"/>
    <property type="molecule type" value="Genomic_DNA"/>
</dbReference>
<protein>
    <submittedName>
        <fullName evidence="2">Uncharacterized protein</fullName>
    </submittedName>
</protein>
<dbReference type="Proteomes" id="UP001500368">
    <property type="component" value="Unassembled WGS sequence"/>
</dbReference>
<reference evidence="3" key="1">
    <citation type="journal article" date="2019" name="Int. J. Syst. Evol. Microbiol.">
        <title>The Global Catalogue of Microorganisms (GCM) 10K type strain sequencing project: providing services to taxonomists for standard genome sequencing and annotation.</title>
        <authorList>
            <consortium name="The Broad Institute Genomics Platform"/>
            <consortium name="The Broad Institute Genome Sequencing Center for Infectious Disease"/>
            <person name="Wu L."/>
            <person name="Ma J."/>
        </authorList>
    </citation>
    <scope>NUCLEOTIDE SEQUENCE [LARGE SCALE GENOMIC DNA]</scope>
    <source>
        <strain evidence="3">JCM 19129</strain>
    </source>
</reference>
<gene>
    <name evidence="2" type="ORF">GCM10025790_24950</name>
</gene>
<evidence type="ECO:0000256" key="1">
    <source>
        <dbReference type="SAM" id="MobiDB-lite"/>
    </source>
</evidence>
<evidence type="ECO:0000313" key="3">
    <source>
        <dbReference type="Proteomes" id="UP001500368"/>
    </source>
</evidence>
<proteinExistence type="predicted"/>
<organism evidence="2 3">
    <name type="scientific">Nesterenkonia rhizosphaerae</name>
    <dbReference type="NCBI Taxonomy" id="1348272"/>
    <lineage>
        <taxon>Bacteria</taxon>
        <taxon>Bacillati</taxon>
        <taxon>Actinomycetota</taxon>
        <taxon>Actinomycetes</taxon>
        <taxon>Micrococcales</taxon>
        <taxon>Micrococcaceae</taxon>
        <taxon>Nesterenkonia</taxon>
    </lineage>
</organism>